<accession>A0A822A4S1</accession>
<organism evidence="1 2">
    <name type="scientific">Rotaria socialis</name>
    <dbReference type="NCBI Taxonomy" id="392032"/>
    <lineage>
        <taxon>Eukaryota</taxon>
        <taxon>Metazoa</taxon>
        <taxon>Spiralia</taxon>
        <taxon>Gnathifera</taxon>
        <taxon>Rotifera</taxon>
        <taxon>Eurotatoria</taxon>
        <taxon>Bdelloidea</taxon>
        <taxon>Philodinida</taxon>
        <taxon>Philodinidae</taxon>
        <taxon>Rotaria</taxon>
    </lineage>
</organism>
<sequence length="57" mass="6694">MVLNVYKIILRVRLQLFVCTDCFFGHQCQFYAKGLGLTLDEILGYEIKHNLIFTEQP</sequence>
<evidence type="ECO:0000313" key="2">
    <source>
        <dbReference type="Proteomes" id="UP000663873"/>
    </source>
</evidence>
<feature type="non-terminal residue" evidence="1">
    <location>
        <position position="57"/>
    </location>
</feature>
<protein>
    <submittedName>
        <fullName evidence="1">Uncharacterized protein</fullName>
    </submittedName>
</protein>
<dbReference type="AlphaFoldDB" id="A0A822A4S1"/>
<proteinExistence type="predicted"/>
<keyword evidence="2" id="KW-1185">Reference proteome</keyword>
<evidence type="ECO:0000313" key="1">
    <source>
        <dbReference type="EMBL" id="CAF4997240.1"/>
    </source>
</evidence>
<dbReference type="EMBL" id="CAJOBP010109079">
    <property type="protein sequence ID" value="CAF4997240.1"/>
    <property type="molecule type" value="Genomic_DNA"/>
</dbReference>
<comment type="caution">
    <text evidence="1">The sequence shown here is derived from an EMBL/GenBank/DDBJ whole genome shotgun (WGS) entry which is preliminary data.</text>
</comment>
<name>A0A822A4S1_9BILA</name>
<dbReference type="Proteomes" id="UP000663873">
    <property type="component" value="Unassembled WGS sequence"/>
</dbReference>
<reference evidence="1" key="1">
    <citation type="submission" date="2021-02" db="EMBL/GenBank/DDBJ databases">
        <authorList>
            <person name="Nowell W R."/>
        </authorList>
    </citation>
    <scope>NUCLEOTIDE SEQUENCE</scope>
</reference>
<gene>
    <name evidence="1" type="ORF">UJA718_LOCUS50120</name>
</gene>